<dbReference type="InterPro" id="IPR023346">
    <property type="entry name" value="Lysozyme-like_dom_sf"/>
</dbReference>
<comment type="caution">
    <text evidence="19">The sequence shown here is derived from an EMBL/GenBank/DDBJ whole genome shotgun (WGS) entry which is preliminary data.</text>
</comment>
<feature type="transmembrane region" description="Helical" evidence="16">
    <location>
        <begin position="20"/>
        <end position="40"/>
    </location>
</feature>
<name>A0ABW2K4S7_9BACI</name>
<gene>
    <name evidence="19" type="ORF">ACFQMN_09720</name>
</gene>
<evidence type="ECO:0000259" key="17">
    <source>
        <dbReference type="Pfam" id="PF00905"/>
    </source>
</evidence>
<dbReference type="EC" id="2.4.-.-" evidence="19"/>
<organism evidence="19 20">
    <name type="scientific">Halobacillus campisalis</name>
    <dbReference type="NCBI Taxonomy" id="435909"/>
    <lineage>
        <taxon>Bacteria</taxon>
        <taxon>Bacillati</taxon>
        <taxon>Bacillota</taxon>
        <taxon>Bacilli</taxon>
        <taxon>Bacillales</taxon>
        <taxon>Bacillaceae</taxon>
        <taxon>Halobacillus</taxon>
    </lineage>
</organism>
<evidence type="ECO:0000256" key="3">
    <source>
        <dbReference type="ARBA" id="ARBA00022670"/>
    </source>
</evidence>
<evidence type="ECO:0000256" key="8">
    <source>
        <dbReference type="ARBA" id="ARBA00022960"/>
    </source>
</evidence>
<evidence type="ECO:0000256" key="16">
    <source>
        <dbReference type="SAM" id="Phobius"/>
    </source>
</evidence>
<dbReference type="Gene3D" id="1.10.3810.10">
    <property type="entry name" value="Biosynthetic peptidoglycan transglycosylase-like"/>
    <property type="match status" value="1"/>
</dbReference>
<evidence type="ECO:0000256" key="4">
    <source>
        <dbReference type="ARBA" id="ARBA00022676"/>
    </source>
</evidence>
<dbReference type="NCBIfam" id="TIGR02074">
    <property type="entry name" value="PBP_1a_fam"/>
    <property type="match status" value="1"/>
</dbReference>
<keyword evidence="8" id="KW-0133">Cell shape</keyword>
<evidence type="ECO:0000256" key="9">
    <source>
        <dbReference type="ARBA" id="ARBA00022984"/>
    </source>
</evidence>
<dbReference type="Proteomes" id="UP001596494">
    <property type="component" value="Unassembled WGS sequence"/>
</dbReference>
<protein>
    <submittedName>
        <fullName evidence="19">Transglycosylase domain-containing protein</fullName>
        <ecNumber evidence="19">2.4.-.-</ecNumber>
    </submittedName>
</protein>
<dbReference type="RefSeq" id="WP_289216289.1">
    <property type="nucleotide sequence ID" value="NZ_JAPVRC010000006.1"/>
</dbReference>
<evidence type="ECO:0000313" key="20">
    <source>
        <dbReference type="Proteomes" id="UP001596494"/>
    </source>
</evidence>
<dbReference type="InterPro" id="IPR001264">
    <property type="entry name" value="Glyco_trans_51"/>
</dbReference>
<dbReference type="InterPro" id="IPR012338">
    <property type="entry name" value="Beta-lactam/transpept-like"/>
</dbReference>
<keyword evidence="9" id="KW-0573">Peptidoglycan synthesis</keyword>
<dbReference type="SUPFAM" id="SSF53955">
    <property type="entry name" value="Lysozyme-like"/>
    <property type="match status" value="1"/>
</dbReference>
<dbReference type="PANTHER" id="PTHR32282">
    <property type="entry name" value="BINDING PROTEIN TRANSPEPTIDASE, PUTATIVE-RELATED"/>
    <property type="match status" value="1"/>
</dbReference>
<evidence type="ECO:0000256" key="13">
    <source>
        <dbReference type="ARBA" id="ARBA00023316"/>
    </source>
</evidence>
<keyword evidence="6 16" id="KW-0812">Transmembrane</keyword>
<feature type="domain" description="Penicillin-binding protein transpeptidase" evidence="17">
    <location>
        <begin position="331"/>
        <end position="602"/>
    </location>
</feature>
<evidence type="ECO:0000256" key="7">
    <source>
        <dbReference type="ARBA" id="ARBA00022801"/>
    </source>
</evidence>
<evidence type="ECO:0000256" key="14">
    <source>
        <dbReference type="ARBA" id="ARBA00034000"/>
    </source>
</evidence>
<comment type="catalytic activity">
    <reaction evidence="15">
        <text>[GlcNAc-(1-&gt;4)-Mur2Ac(oyl-L-Ala-gamma-D-Glu-L-Lys-D-Ala-D-Ala)](n)-di-trans,octa-cis-undecaprenyl diphosphate + beta-D-GlcNAc-(1-&gt;4)-Mur2Ac(oyl-L-Ala-gamma-D-Glu-L-Lys-D-Ala-D-Ala)-di-trans,octa-cis-undecaprenyl diphosphate = [GlcNAc-(1-&gt;4)-Mur2Ac(oyl-L-Ala-gamma-D-Glu-L-Lys-D-Ala-D-Ala)](n+1)-di-trans,octa-cis-undecaprenyl diphosphate + di-trans,octa-cis-undecaprenyl diphosphate + H(+)</text>
        <dbReference type="Rhea" id="RHEA:23708"/>
        <dbReference type="Rhea" id="RHEA-COMP:9602"/>
        <dbReference type="Rhea" id="RHEA-COMP:9603"/>
        <dbReference type="ChEBI" id="CHEBI:15378"/>
        <dbReference type="ChEBI" id="CHEBI:58405"/>
        <dbReference type="ChEBI" id="CHEBI:60033"/>
        <dbReference type="ChEBI" id="CHEBI:78435"/>
        <dbReference type="EC" id="2.4.99.28"/>
    </reaction>
</comment>
<evidence type="ECO:0000256" key="2">
    <source>
        <dbReference type="ARBA" id="ARBA00022645"/>
    </source>
</evidence>
<dbReference type="Gene3D" id="3.40.710.10">
    <property type="entry name" value="DD-peptidase/beta-lactamase superfamily"/>
    <property type="match status" value="1"/>
</dbReference>
<dbReference type="Pfam" id="PF00912">
    <property type="entry name" value="Transgly"/>
    <property type="match status" value="1"/>
</dbReference>
<sequence length="721" mass="80084">MLKIKQKILLIPDWLKKYKWPLFVVLGLFLLTMIGFLVILQGGRFIVKDTELVLDASTTIETVDGEVIERVYTQNRTLIDHEEIPDHVKDAFVAVEDSRFYEHSGVDFKSILRAVYRDVITMSKAEGASTITQQLAKNLFLTNEKSWMRKTKEVMAAIQLEREYTKDEILELYLNTIYFGSGAYGVEAASKEYFNTSVTELSVTQGALLAGLPKAPNSYSPFDNPEASLDRRNVVLGRMEATGVLDAEEMVSMQGATLGTEAREDSGESWTNSYVDLVIREAAERYHISREELKRGGYQVTVEMDPEIQEIASNYMKEGEFAPGSQPEVEGAFTLMDKSTGALVAAVGGRDYNHGELNRVTSEKQPGSVIKPLSVYGPALMTDTYIPFSLLVDEPRSYGDYKPRNYDGKYEGLTSLYQSIVDSKNAPAVWLLDQMGISYSKEYLNKLGLETEDEGLSIALGGLSRGYTPLQITEAYRSFVNSGSTAEGYTIQQISNRQGEVIHEHERSETKVFNDETAWEMTQMLETTVQSGTASSGAYSKALAGKTGTQQHPSVEGENKDVWFAGYTPDYVGSLWMGYDQAGEDFYLTGGSSYPTSLMKDILTEVDRAKGMTADFKKPDGLEELPEPIKLPKITDAEGSVSFGGLSLVSASISWTASEDERIVYRLYEEGQNKRLVGEVTGEGEYELNFVSLFNNHSYVIVPYDPLTGLEGEASNPVELD</sequence>
<dbReference type="GO" id="GO:0016757">
    <property type="term" value="F:glycosyltransferase activity"/>
    <property type="evidence" value="ECO:0007669"/>
    <property type="project" value="UniProtKB-KW"/>
</dbReference>
<evidence type="ECO:0000256" key="12">
    <source>
        <dbReference type="ARBA" id="ARBA00023268"/>
    </source>
</evidence>
<keyword evidence="7" id="KW-0378">Hydrolase</keyword>
<keyword evidence="11 16" id="KW-0472">Membrane</keyword>
<dbReference type="EMBL" id="JBHTBY010000008">
    <property type="protein sequence ID" value="MFC7321158.1"/>
    <property type="molecule type" value="Genomic_DNA"/>
</dbReference>
<evidence type="ECO:0000259" key="18">
    <source>
        <dbReference type="Pfam" id="PF00912"/>
    </source>
</evidence>
<evidence type="ECO:0000256" key="15">
    <source>
        <dbReference type="ARBA" id="ARBA00049902"/>
    </source>
</evidence>
<keyword evidence="1" id="KW-1003">Cell membrane</keyword>
<keyword evidence="4 19" id="KW-0328">Glycosyltransferase</keyword>
<keyword evidence="5 19" id="KW-0808">Transferase</keyword>
<feature type="domain" description="Glycosyl transferase family 51" evidence="18">
    <location>
        <begin position="65"/>
        <end position="239"/>
    </location>
</feature>
<reference evidence="20" key="1">
    <citation type="journal article" date="2019" name="Int. J. Syst. Evol. Microbiol.">
        <title>The Global Catalogue of Microorganisms (GCM) 10K type strain sequencing project: providing services to taxonomists for standard genome sequencing and annotation.</title>
        <authorList>
            <consortium name="The Broad Institute Genomics Platform"/>
            <consortium name="The Broad Institute Genome Sequencing Center for Infectious Disease"/>
            <person name="Wu L."/>
            <person name="Ma J."/>
        </authorList>
    </citation>
    <scope>NUCLEOTIDE SEQUENCE [LARGE SCALE GENOMIC DNA]</scope>
    <source>
        <strain evidence="20">CCUG 73951</strain>
    </source>
</reference>
<dbReference type="SUPFAM" id="SSF56601">
    <property type="entry name" value="beta-lactamase/transpeptidase-like"/>
    <property type="match status" value="1"/>
</dbReference>
<keyword evidence="10 16" id="KW-1133">Transmembrane helix</keyword>
<dbReference type="InterPro" id="IPR036950">
    <property type="entry name" value="PBP_transglycosylase"/>
</dbReference>
<evidence type="ECO:0000256" key="11">
    <source>
        <dbReference type="ARBA" id="ARBA00023136"/>
    </source>
</evidence>
<proteinExistence type="predicted"/>
<keyword evidence="20" id="KW-1185">Reference proteome</keyword>
<evidence type="ECO:0000313" key="19">
    <source>
        <dbReference type="EMBL" id="MFC7321158.1"/>
    </source>
</evidence>
<dbReference type="InterPro" id="IPR050396">
    <property type="entry name" value="Glycosyltr_51/Transpeptidase"/>
</dbReference>
<keyword evidence="3" id="KW-0645">Protease</keyword>
<dbReference type="PANTHER" id="PTHR32282:SF32">
    <property type="entry name" value="PENICILLIN-BINDING PROTEIN 2A"/>
    <property type="match status" value="1"/>
</dbReference>
<dbReference type="Pfam" id="PF00905">
    <property type="entry name" value="Transpeptidase"/>
    <property type="match status" value="1"/>
</dbReference>
<keyword evidence="12" id="KW-0511">Multifunctional enzyme</keyword>
<comment type="catalytic activity">
    <reaction evidence="14">
        <text>Preferential cleavage: (Ac)2-L-Lys-D-Ala-|-D-Ala. Also transpeptidation of peptidyl-alanyl moieties that are N-acyl substituents of D-alanine.</text>
        <dbReference type="EC" id="3.4.16.4"/>
    </reaction>
</comment>
<keyword evidence="2" id="KW-0121">Carboxypeptidase</keyword>
<dbReference type="InterPro" id="IPR001460">
    <property type="entry name" value="PCN-bd_Tpept"/>
</dbReference>
<keyword evidence="13" id="KW-0961">Cell wall biogenesis/degradation</keyword>
<evidence type="ECO:0000256" key="6">
    <source>
        <dbReference type="ARBA" id="ARBA00022692"/>
    </source>
</evidence>
<evidence type="ECO:0000256" key="5">
    <source>
        <dbReference type="ARBA" id="ARBA00022679"/>
    </source>
</evidence>
<evidence type="ECO:0000256" key="1">
    <source>
        <dbReference type="ARBA" id="ARBA00022475"/>
    </source>
</evidence>
<evidence type="ECO:0000256" key="10">
    <source>
        <dbReference type="ARBA" id="ARBA00022989"/>
    </source>
</evidence>
<accession>A0ABW2K4S7</accession>